<dbReference type="GO" id="GO:0000049">
    <property type="term" value="F:tRNA binding"/>
    <property type="evidence" value="ECO:0007669"/>
    <property type="project" value="UniProtKB-UniRule"/>
</dbReference>
<dbReference type="GO" id="GO:0015935">
    <property type="term" value="C:small ribosomal subunit"/>
    <property type="evidence" value="ECO:0007669"/>
    <property type="project" value="InterPro"/>
</dbReference>
<dbReference type="Proteomes" id="UP000177763">
    <property type="component" value="Unassembled WGS sequence"/>
</dbReference>
<dbReference type="InterPro" id="IPR036823">
    <property type="entry name" value="Ribosomal_uS7_dom_sf"/>
</dbReference>
<dbReference type="GO" id="GO:0019843">
    <property type="term" value="F:rRNA binding"/>
    <property type="evidence" value="ECO:0007669"/>
    <property type="project" value="UniProtKB-UniRule"/>
</dbReference>
<evidence type="ECO:0000256" key="3">
    <source>
        <dbReference type="ARBA" id="ARBA00022884"/>
    </source>
</evidence>
<evidence type="ECO:0000256" key="7">
    <source>
        <dbReference type="RuleBase" id="RU003619"/>
    </source>
</evidence>
<dbReference type="InterPro" id="IPR020606">
    <property type="entry name" value="Ribosomal_uS7_CS"/>
</dbReference>
<accession>A0A1F4VHI8</accession>
<keyword evidence="3 6" id="KW-0694">RNA-binding</keyword>
<evidence type="ECO:0000313" key="10">
    <source>
        <dbReference type="Proteomes" id="UP000177763"/>
    </source>
</evidence>
<dbReference type="PROSITE" id="PS00052">
    <property type="entry name" value="RIBOSOMAL_S7"/>
    <property type="match status" value="1"/>
</dbReference>
<dbReference type="AlphaFoldDB" id="A0A1F4VHI8"/>
<evidence type="ECO:0000256" key="1">
    <source>
        <dbReference type="ARBA" id="ARBA00007151"/>
    </source>
</evidence>
<gene>
    <name evidence="6" type="primary">rpsG</name>
    <name evidence="9" type="ORF">A3H26_00510</name>
</gene>
<dbReference type="HAMAP" id="MF_00480_B">
    <property type="entry name" value="Ribosomal_uS7_B"/>
    <property type="match status" value="1"/>
</dbReference>
<evidence type="ECO:0000256" key="4">
    <source>
        <dbReference type="ARBA" id="ARBA00022980"/>
    </source>
</evidence>
<reference evidence="9 10" key="1">
    <citation type="journal article" date="2016" name="Nat. Commun.">
        <title>Thousands of microbial genomes shed light on interconnected biogeochemical processes in an aquifer system.</title>
        <authorList>
            <person name="Anantharaman K."/>
            <person name="Brown C.T."/>
            <person name="Hug L.A."/>
            <person name="Sharon I."/>
            <person name="Castelle C.J."/>
            <person name="Probst A.J."/>
            <person name="Thomas B.C."/>
            <person name="Singh A."/>
            <person name="Wilkins M.J."/>
            <person name="Karaoz U."/>
            <person name="Brodie E.L."/>
            <person name="Williams K.H."/>
            <person name="Hubbard S.S."/>
            <person name="Banfield J.F."/>
        </authorList>
    </citation>
    <scope>NUCLEOTIDE SEQUENCE [LARGE SCALE GENOMIC DNA]</scope>
</reference>
<protein>
    <recommendedName>
        <fullName evidence="6">Small ribosomal subunit protein uS7</fullName>
    </recommendedName>
</protein>
<evidence type="ECO:0000256" key="5">
    <source>
        <dbReference type="ARBA" id="ARBA00023274"/>
    </source>
</evidence>
<dbReference type="EMBL" id="MEVN01000032">
    <property type="protein sequence ID" value="OGC56692.1"/>
    <property type="molecule type" value="Genomic_DNA"/>
</dbReference>
<dbReference type="Gene3D" id="1.10.455.10">
    <property type="entry name" value="Ribosomal protein S7 domain"/>
    <property type="match status" value="1"/>
</dbReference>
<proteinExistence type="inferred from homology"/>
<dbReference type="InterPro" id="IPR023798">
    <property type="entry name" value="Ribosomal_uS7_dom"/>
</dbReference>
<dbReference type="NCBIfam" id="TIGR01029">
    <property type="entry name" value="rpsG_bact"/>
    <property type="match status" value="1"/>
</dbReference>
<dbReference type="InterPro" id="IPR005717">
    <property type="entry name" value="Ribosomal_uS7_bac/org-type"/>
</dbReference>
<dbReference type="SUPFAM" id="SSF47973">
    <property type="entry name" value="Ribosomal protein S7"/>
    <property type="match status" value="1"/>
</dbReference>
<dbReference type="GO" id="GO:0006412">
    <property type="term" value="P:translation"/>
    <property type="evidence" value="ECO:0007669"/>
    <property type="project" value="UniProtKB-UniRule"/>
</dbReference>
<keyword evidence="5 6" id="KW-0687">Ribonucleoprotein</keyword>
<dbReference type="FunFam" id="1.10.455.10:FF:000001">
    <property type="entry name" value="30S ribosomal protein S7"/>
    <property type="match status" value="1"/>
</dbReference>
<dbReference type="PIRSF" id="PIRSF002122">
    <property type="entry name" value="RPS7p_RPS7a_RPS5e_RPS7o"/>
    <property type="match status" value="1"/>
</dbReference>
<feature type="domain" description="Small ribosomal subunit protein uS7" evidence="8">
    <location>
        <begin position="1"/>
        <end position="147"/>
    </location>
</feature>
<keyword evidence="4 6" id="KW-0689">Ribosomal protein</keyword>
<dbReference type="CDD" id="cd14869">
    <property type="entry name" value="uS7_Bacteria"/>
    <property type="match status" value="1"/>
</dbReference>
<evidence type="ECO:0000256" key="2">
    <source>
        <dbReference type="ARBA" id="ARBA00022730"/>
    </source>
</evidence>
<comment type="similarity">
    <text evidence="1 6 7">Belongs to the universal ribosomal protein uS7 family.</text>
</comment>
<dbReference type="GO" id="GO:0003735">
    <property type="term" value="F:structural constituent of ribosome"/>
    <property type="evidence" value="ECO:0007669"/>
    <property type="project" value="InterPro"/>
</dbReference>
<comment type="function">
    <text evidence="6">One of the primary rRNA binding proteins, it binds directly to 16S rRNA where it nucleates assembly of the head domain of the 30S subunit. Is located at the subunit interface close to the decoding center, probably blocks exit of the E-site tRNA.</text>
</comment>
<name>A0A1F4VHI8_UNCKA</name>
<dbReference type="Pfam" id="PF00177">
    <property type="entry name" value="Ribosomal_S7"/>
    <property type="match status" value="1"/>
</dbReference>
<organism evidence="9 10">
    <name type="scientific">candidate division WWE3 bacterium RIFCSPLOWO2_12_FULL_36_10</name>
    <dbReference type="NCBI Taxonomy" id="1802630"/>
    <lineage>
        <taxon>Bacteria</taxon>
        <taxon>Katanobacteria</taxon>
    </lineage>
</organism>
<keyword evidence="6" id="KW-0820">tRNA-binding</keyword>
<sequence length="154" mass="17754">MRSKDVKKRIVQPDPIFKSRVVTRFINKVMLDGKKSTAEGIVLKALSRISPDTKEAVIVFELAVKNIMPRQEVRSRRIGGATYQIPYPLRHDRAEALAIRWIVDTSRKRKGKDMELKLYEEITNAHKGIGDSIKKRDDTHKMAEANRAFAHFRL</sequence>
<comment type="subunit">
    <text evidence="6">Part of the 30S ribosomal subunit. Contacts proteins S9 and S11.</text>
</comment>
<dbReference type="STRING" id="1802630.A3H26_00510"/>
<dbReference type="PANTHER" id="PTHR11205">
    <property type="entry name" value="RIBOSOMAL PROTEIN S7"/>
    <property type="match status" value="1"/>
</dbReference>
<evidence type="ECO:0000313" key="9">
    <source>
        <dbReference type="EMBL" id="OGC56692.1"/>
    </source>
</evidence>
<comment type="caution">
    <text evidence="9">The sequence shown here is derived from an EMBL/GenBank/DDBJ whole genome shotgun (WGS) entry which is preliminary data.</text>
</comment>
<keyword evidence="2 6" id="KW-0699">rRNA-binding</keyword>
<evidence type="ECO:0000259" key="8">
    <source>
        <dbReference type="Pfam" id="PF00177"/>
    </source>
</evidence>
<evidence type="ECO:0000256" key="6">
    <source>
        <dbReference type="HAMAP-Rule" id="MF_00480"/>
    </source>
</evidence>
<dbReference type="InterPro" id="IPR000235">
    <property type="entry name" value="Ribosomal_uS7"/>
</dbReference>